<reference evidence="2 3" key="1">
    <citation type="journal article" date="2015" name="Genome Announc.">
        <title>Genome Sequence of Mushroom Soft-Rot Pathogen Janthinobacterium agaricidamnosum.</title>
        <authorList>
            <person name="Graupner K."/>
            <person name="Lackner G."/>
            <person name="Hertweck C."/>
        </authorList>
    </citation>
    <scope>NUCLEOTIDE SEQUENCE [LARGE SCALE GENOMIC DNA]</scope>
    <source>
        <strain evidence="3">NBRC 102515 / DSM 9628</strain>
    </source>
</reference>
<protein>
    <submittedName>
        <fullName evidence="2">Uncharacterized protein</fullName>
    </submittedName>
</protein>
<dbReference type="RefSeq" id="WP_061301587.1">
    <property type="nucleotide sequence ID" value="NZ_BCTH01000032.1"/>
</dbReference>
<gene>
    <name evidence="2" type="ORF">GJA_2491</name>
</gene>
<dbReference type="PATRIC" id="fig|1349767.4.peg.4230"/>
<evidence type="ECO:0000313" key="2">
    <source>
        <dbReference type="EMBL" id="CDG83122.1"/>
    </source>
</evidence>
<feature type="coiled-coil region" evidence="1">
    <location>
        <begin position="25"/>
        <end position="80"/>
    </location>
</feature>
<accession>W0V778</accession>
<dbReference type="AlphaFoldDB" id="W0V778"/>
<keyword evidence="3" id="KW-1185">Reference proteome</keyword>
<evidence type="ECO:0000256" key="1">
    <source>
        <dbReference type="SAM" id="Coils"/>
    </source>
</evidence>
<dbReference type="OrthoDB" id="7015148at2"/>
<dbReference type="KEGG" id="jag:GJA_2491"/>
<organism evidence="2 3">
    <name type="scientific">Janthinobacterium agaricidamnosum NBRC 102515 = DSM 9628</name>
    <dbReference type="NCBI Taxonomy" id="1349767"/>
    <lineage>
        <taxon>Bacteria</taxon>
        <taxon>Pseudomonadati</taxon>
        <taxon>Pseudomonadota</taxon>
        <taxon>Betaproteobacteria</taxon>
        <taxon>Burkholderiales</taxon>
        <taxon>Oxalobacteraceae</taxon>
        <taxon>Janthinobacterium</taxon>
    </lineage>
</organism>
<dbReference type="EMBL" id="HG322949">
    <property type="protein sequence ID" value="CDG83122.1"/>
    <property type="molecule type" value="Genomic_DNA"/>
</dbReference>
<dbReference type="STRING" id="1349767.GJA_2491"/>
<name>W0V778_9BURK</name>
<proteinExistence type="predicted"/>
<evidence type="ECO:0000313" key="3">
    <source>
        <dbReference type="Proteomes" id="UP000027604"/>
    </source>
</evidence>
<dbReference type="HOGENOM" id="CLU_2523098_0_0_4"/>
<sequence length="84" mass="9565">MFTRVAELSHTKQGLYEQITQNRKLEQKIDMLQSLQVNASDTERQLASKIAEVEVLAGQLREANDQMAPVKEQVRELELLLAQA</sequence>
<dbReference type="Proteomes" id="UP000027604">
    <property type="component" value="Chromosome I"/>
</dbReference>
<keyword evidence="1" id="KW-0175">Coiled coil</keyword>